<evidence type="ECO:0000313" key="1">
    <source>
        <dbReference type="EMBL" id="MSS18870.1"/>
    </source>
</evidence>
<accession>A0A7X2NE02</accession>
<comment type="caution">
    <text evidence="1">The sequence shown here is derived from an EMBL/GenBank/DDBJ whole genome shotgun (WGS) entry which is preliminary data.</text>
</comment>
<gene>
    <name evidence="1" type="ORF">FYJ52_00335</name>
</gene>
<name>A0A7X2NE02_9FIRM</name>
<proteinExistence type="predicted"/>
<keyword evidence="2" id="KW-1185">Reference proteome</keyword>
<organism evidence="1 2">
    <name type="scientific">Pseudoramibacter porci</name>
    <dbReference type="NCBI Taxonomy" id="2606631"/>
    <lineage>
        <taxon>Bacteria</taxon>
        <taxon>Bacillati</taxon>
        <taxon>Bacillota</taxon>
        <taxon>Clostridia</taxon>
        <taxon>Eubacteriales</taxon>
        <taxon>Eubacteriaceae</taxon>
        <taxon>Pseudoramibacter</taxon>
    </lineage>
</organism>
<evidence type="ECO:0000313" key="2">
    <source>
        <dbReference type="Proteomes" id="UP000461754"/>
    </source>
</evidence>
<protein>
    <submittedName>
        <fullName evidence="1">Chloramphenicol resistance protein</fullName>
    </submittedName>
</protein>
<reference evidence="1 2" key="1">
    <citation type="submission" date="2019-08" db="EMBL/GenBank/DDBJ databases">
        <title>In-depth cultivation of the pig gut microbiome towards novel bacterial diversity and tailored functional studies.</title>
        <authorList>
            <person name="Wylensek D."/>
            <person name="Hitch T.C.A."/>
            <person name="Clavel T."/>
        </authorList>
    </citation>
    <scope>NUCLEOTIDE SEQUENCE [LARGE SCALE GENOMIC DNA]</scope>
    <source>
        <strain evidence="1 2">RF-744-FAT-4</strain>
    </source>
</reference>
<dbReference type="AlphaFoldDB" id="A0A7X2NE02"/>
<dbReference type="RefSeq" id="WP_154575281.1">
    <property type="nucleotide sequence ID" value="NZ_VUMO01000001.1"/>
</dbReference>
<dbReference type="Proteomes" id="UP000461754">
    <property type="component" value="Unassembled WGS sequence"/>
</dbReference>
<dbReference type="EMBL" id="VUMO01000001">
    <property type="protein sequence ID" value="MSS18870.1"/>
    <property type="molecule type" value="Genomic_DNA"/>
</dbReference>
<sequence>MSESILKAVRLFIKNQCPCLGTYKKGIGVDQLGADPIAYVIEPLPVNPIVKQYINGDSVRRFSFVFASTRYYGSDVLTNLENSNFFSEFSDWLEKCSREGTLPNLGEKKEPWALKATDTGYLMNEQANTARYQIECELQYYQEA</sequence>